<dbReference type="AlphaFoldDB" id="A0A2A9DRF3"/>
<dbReference type="STRING" id="1724.GCA_001044175_00497"/>
<sequence>MHAPGGFLAAGSWDGIADLADLTKTQTVRVSAHSTLEFPDVTDADSFAVLAAQLGFYTGPERVIVPPLLPRNAEAAVAECAWSLLPGSELVEIQVGGQPHLGVADARTHILGGQPDSRQVEVKDVIGWISRDDGTVSLGAALKDGVISSYLARLLGVIGTPSAITPFGTVLIHNLSEAIADQVLRVLPGMGMIFDADSVNQLYSR</sequence>
<accession>A0A2A9DRF3</accession>
<protein>
    <submittedName>
        <fullName evidence="1">Nitrite/sulfite reductase ferredoxin-like protein</fullName>
    </submittedName>
</protein>
<dbReference type="EMBL" id="PDJF01000001">
    <property type="protein sequence ID" value="PFG28735.1"/>
    <property type="molecule type" value="Genomic_DNA"/>
</dbReference>
<comment type="caution">
    <text evidence="1">The sequence shown here is derived from an EMBL/GenBank/DDBJ whole genome shotgun (WGS) entry which is preliminary data.</text>
</comment>
<dbReference type="Proteomes" id="UP000221653">
    <property type="component" value="Unassembled WGS sequence"/>
</dbReference>
<organism evidence="1 2">
    <name type="scientific">Corynebacterium renale</name>
    <dbReference type="NCBI Taxonomy" id="1724"/>
    <lineage>
        <taxon>Bacteria</taxon>
        <taxon>Bacillati</taxon>
        <taxon>Actinomycetota</taxon>
        <taxon>Actinomycetes</taxon>
        <taxon>Mycobacteriales</taxon>
        <taxon>Corynebacteriaceae</taxon>
        <taxon>Corynebacterium</taxon>
    </lineage>
</organism>
<dbReference type="InterPro" id="IPR036136">
    <property type="entry name" value="Nit/Sulf_reduc_fer-like_dom_sf"/>
</dbReference>
<dbReference type="GO" id="GO:0016491">
    <property type="term" value="F:oxidoreductase activity"/>
    <property type="evidence" value="ECO:0007669"/>
    <property type="project" value="InterPro"/>
</dbReference>
<evidence type="ECO:0000313" key="2">
    <source>
        <dbReference type="Proteomes" id="UP000221653"/>
    </source>
</evidence>
<reference evidence="1 2" key="1">
    <citation type="submission" date="2017-10" db="EMBL/GenBank/DDBJ databases">
        <title>Sequencing the genomes of 1000 actinobacteria strains.</title>
        <authorList>
            <person name="Klenk H.-P."/>
        </authorList>
    </citation>
    <scope>NUCLEOTIDE SEQUENCE [LARGE SCALE GENOMIC DNA]</scope>
    <source>
        <strain evidence="1 2">DSM 20688</strain>
    </source>
</reference>
<proteinExistence type="predicted"/>
<dbReference type="SUPFAM" id="SSF55124">
    <property type="entry name" value="Nitrite/Sulfite reductase N-terminal domain-like"/>
    <property type="match status" value="2"/>
</dbReference>
<gene>
    <name evidence="1" type="ORF">ATK06_1855</name>
</gene>
<keyword evidence="2" id="KW-1185">Reference proteome</keyword>
<name>A0A2A9DRF3_9CORY</name>
<evidence type="ECO:0000313" key="1">
    <source>
        <dbReference type="EMBL" id="PFG28735.1"/>
    </source>
</evidence>